<evidence type="ECO:0000313" key="1">
    <source>
        <dbReference type="EMBL" id="UTZ34799.1"/>
    </source>
</evidence>
<geneLocation type="plasmid" evidence="1 2">
    <name>unnamed1</name>
</geneLocation>
<dbReference type="RefSeq" id="WP_255905142.1">
    <property type="nucleotide sequence ID" value="NZ_CP050472.1"/>
</dbReference>
<keyword evidence="1" id="KW-0614">Plasmid</keyword>
<name>A0ABY5IPJ9_9VIBR</name>
<accession>A0ABY5IPJ9</accession>
<dbReference type="Proteomes" id="UP001059912">
    <property type="component" value="Plasmid unnamed1"/>
</dbReference>
<reference evidence="1" key="1">
    <citation type="submission" date="2020-03" db="EMBL/GenBank/DDBJ databases">
        <title>Five strains of Vibrio campbellii isolated from Mariana Trench.</title>
        <authorList>
            <person name="Liang J."/>
            <person name="Zhang X.-H."/>
        </authorList>
    </citation>
    <scope>NUCLEOTIDE SEQUENCE</scope>
    <source>
        <strain evidence="1">LJC013</strain>
        <plasmid evidence="1">unnamed1</plasmid>
    </source>
</reference>
<evidence type="ECO:0000313" key="2">
    <source>
        <dbReference type="Proteomes" id="UP001059912"/>
    </source>
</evidence>
<keyword evidence="2" id="KW-1185">Reference proteome</keyword>
<gene>
    <name evidence="1" type="ORF">HB762_26420</name>
</gene>
<dbReference type="EMBL" id="CP050472">
    <property type="protein sequence ID" value="UTZ34799.1"/>
    <property type="molecule type" value="Genomic_DNA"/>
</dbReference>
<organism evidence="1 2">
    <name type="scientific">Vibrio campbellii</name>
    <dbReference type="NCBI Taxonomy" id="680"/>
    <lineage>
        <taxon>Bacteria</taxon>
        <taxon>Pseudomonadati</taxon>
        <taxon>Pseudomonadota</taxon>
        <taxon>Gammaproteobacteria</taxon>
        <taxon>Vibrionales</taxon>
        <taxon>Vibrionaceae</taxon>
        <taxon>Vibrio</taxon>
    </lineage>
</organism>
<protein>
    <submittedName>
        <fullName evidence="1">Uncharacterized protein</fullName>
    </submittedName>
</protein>
<proteinExistence type="predicted"/>
<sequence>MNTKSISTDNDFIKEYVVASSLAKTNIDNYTPQLDSLERSILGAKQNFGDLGLIWRTVFCIPYVLIMGRRRKKYQKLKSKVDKYQSDCETIQHHAIDNLLTEALMEQKEVSQNTLIERISLLRGYKSQLVTAICKTQSVRDFASKEFEYASLSKAESGMIVQADSTLLSTKLLQVIELNTSTAVKLDNALNTLGWVEIFGQEHDIALEDSFGVRLIDDINLECKELAEVGSRLNCEFTSKQLKVIIKSLDAQIATLSKVNTQLNVTIQSIIEFNSQFLDDIITTAIIPKLKVHDVHEQASRMLDLVKGQHTRRFYRSLE</sequence>